<accession>A0A4Y2X6W9</accession>
<evidence type="ECO:0000256" key="4">
    <source>
        <dbReference type="ARBA" id="ARBA00023136"/>
    </source>
</evidence>
<dbReference type="OrthoDB" id="2544694at2759"/>
<keyword evidence="2 5" id="KW-0812">Transmembrane</keyword>
<evidence type="ECO:0000313" key="6">
    <source>
        <dbReference type="EMBL" id="GBO44916.1"/>
    </source>
</evidence>
<dbReference type="SUPFAM" id="SSF103473">
    <property type="entry name" value="MFS general substrate transporter"/>
    <property type="match status" value="1"/>
</dbReference>
<feature type="transmembrane region" description="Helical" evidence="5">
    <location>
        <begin position="110"/>
        <end position="130"/>
    </location>
</feature>
<dbReference type="EMBL" id="BGPR01071842">
    <property type="protein sequence ID" value="GBO44916.1"/>
    <property type="molecule type" value="Genomic_DNA"/>
</dbReference>
<dbReference type="AlphaFoldDB" id="A0A4Y2X6W9"/>
<dbReference type="Gene3D" id="1.20.1250.20">
    <property type="entry name" value="MFS general substrate transporter like domains"/>
    <property type="match status" value="1"/>
</dbReference>
<feature type="transmembrane region" description="Helical" evidence="5">
    <location>
        <begin position="142"/>
        <end position="161"/>
    </location>
</feature>
<dbReference type="GO" id="GO:0016020">
    <property type="term" value="C:membrane"/>
    <property type="evidence" value="ECO:0007669"/>
    <property type="project" value="UniProtKB-SubCell"/>
</dbReference>
<organism evidence="6 7">
    <name type="scientific">Araneus ventricosus</name>
    <name type="common">Orbweaver spider</name>
    <name type="synonym">Epeira ventricosa</name>
    <dbReference type="NCBI Taxonomy" id="182803"/>
    <lineage>
        <taxon>Eukaryota</taxon>
        <taxon>Metazoa</taxon>
        <taxon>Ecdysozoa</taxon>
        <taxon>Arthropoda</taxon>
        <taxon>Chelicerata</taxon>
        <taxon>Arachnida</taxon>
        <taxon>Araneae</taxon>
        <taxon>Araneomorphae</taxon>
        <taxon>Entelegynae</taxon>
        <taxon>Araneoidea</taxon>
        <taxon>Araneidae</taxon>
        <taxon>Araneus</taxon>
    </lineage>
</organism>
<evidence type="ECO:0000256" key="5">
    <source>
        <dbReference type="SAM" id="Phobius"/>
    </source>
</evidence>
<comment type="caution">
    <text evidence="6">The sequence shown here is derived from an EMBL/GenBank/DDBJ whole genome shotgun (WGS) entry which is preliminary data.</text>
</comment>
<gene>
    <name evidence="6" type="ORF">AVEN_169613_1</name>
</gene>
<sequence>MLLDRGGLVARFGLVIVGSWFRDPIPPKIRPVCGPSTQSAIGIKRSQVYMEIAEKDKPQNENDREVSVITFFKYPQLRKKLLIVTLNWSAIAVAYFGLTLNATNLGKNDFLNFFLLSAVELPAFPLALLLMEKIGRRWSTTIFVLLTGTACLIPSFLAKAVSQPFSGSASHGEDRCGGPPRLHYFWLNSVIPSFLSSQRRMTSSTSFCCQLSNPAFPPSRMEEDRSTVVPPRSSCYNWNSVPVPF</sequence>
<reference evidence="6 7" key="1">
    <citation type="journal article" date="2019" name="Sci. Rep.">
        <title>Orb-weaving spider Araneus ventricosus genome elucidates the spidroin gene catalogue.</title>
        <authorList>
            <person name="Kono N."/>
            <person name="Nakamura H."/>
            <person name="Ohtoshi R."/>
            <person name="Moran D.A.P."/>
            <person name="Shinohara A."/>
            <person name="Yoshida Y."/>
            <person name="Fujiwara M."/>
            <person name="Mori M."/>
            <person name="Tomita M."/>
            <person name="Arakawa K."/>
        </authorList>
    </citation>
    <scope>NUCLEOTIDE SEQUENCE [LARGE SCALE GENOMIC DNA]</scope>
</reference>
<proteinExistence type="predicted"/>
<evidence type="ECO:0000256" key="2">
    <source>
        <dbReference type="ARBA" id="ARBA00022692"/>
    </source>
</evidence>
<name>A0A4Y2X6W9_ARAVE</name>
<evidence type="ECO:0000256" key="3">
    <source>
        <dbReference type="ARBA" id="ARBA00022989"/>
    </source>
</evidence>
<dbReference type="Proteomes" id="UP000499080">
    <property type="component" value="Unassembled WGS sequence"/>
</dbReference>
<keyword evidence="4 5" id="KW-0472">Membrane</keyword>
<evidence type="ECO:0000256" key="1">
    <source>
        <dbReference type="ARBA" id="ARBA00004141"/>
    </source>
</evidence>
<feature type="transmembrane region" description="Helical" evidence="5">
    <location>
        <begin position="81"/>
        <end position="98"/>
    </location>
</feature>
<dbReference type="InterPro" id="IPR036259">
    <property type="entry name" value="MFS_trans_sf"/>
</dbReference>
<evidence type="ECO:0000313" key="7">
    <source>
        <dbReference type="Proteomes" id="UP000499080"/>
    </source>
</evidence>
<protein>
    <recommendedName>
        <fullName evidence="8">Organic cation transporter 1</fullName>
    </recommendedName>
</protein>
<comment type="subcellular location">
    <subcellularLocation>
        <location evidence="1">Membrane</location>
        <topology evidence="1">Multi-pass membrane protein</topology>
    </subcellularLocation>
</comment>
<keyword evidence="7" id="KW-1185">Reference proteome</keyword>
<keyword evidence="3 5" id="KW-1133">Transmembrane helix</keyword>
<dbReference type="PANTHER" id="PTHR24064">
    <property type="entry name" value="SOLUTE CARRIER FAMILY 22 MEMBER"/>
    <property type="match status" value="1"/>
</dbReference>
<evidence type="ECO:0008006" key="8">
    <source>
        <dbReference type="Google" id="ProtNLM"/>
    </source>
</evidence>